<keyword evidence="3" id="KW-1185">Reference proteome</keyword>
<proteinExistence type="predicted"/>
<dbReference type="EMBL" id="JAYWVC010000123">
    <property type="protein sequence ID" value="MED7825784.1"/>
    <property type="molecule type" value="Genomic_DNA"/>
</dbReference>
<sequence>MSSRKSRRARSTSSSPRAARRSGNPARRARAAVARSAPRVPALAPALATMAEKCGSFAQLPDALHAESFVSGVIGQFQHRMPDTAVLSDVLLDFVDALERTGGPEQYALLRALAAIGPARIAAAARAAADRRPYIADVEENGHDGDVLQAVLERRSFAVPYPGERLVEPGTPPELVVRLNAQRPDVPKDREAIVLCELLARGLDPAEYPYHVHVVEQLWADQPREVWESAQRLRARGLSRERVLELLAGALGPHVRELPVGRGGVGFDLKEYLDSLAAL</sequence>
<dbReference type="RefSeq" id="WP_329510195.1">
    <property type="nucleotide sequence ID" value="NZ_JAYWVC010000123.1"/>
</dbReference>
<dbReference type="Proteomes" id="UP001333996">
    <property type="component" value="Unassembled WGS sequence"/>
</dbReference>
<gene>
    <name evidence="2" type="ORF">VXC91_28370</name>
</gene>
<name>A0ABU7FP97_9ACTN</name>
<feature type="region of interest" description="Disordered" evidence="1">
    <location>
        <begin position="1"/>
        <end position="35"/>
    </location>
</feature>
<evidence type="ECO:0000313" key="2">
    <source>
        <dbReference type="EMBL" id="MED7825784.1"/>
    </source>
</evidence>
<protein>
    <submittedName>
        <fullName evidence="2">Uncharacterized protein</fullName>
    </submittedName>
</protein>
<organism evidence="2 3">
    <name type="scientific">Streptomyces chiangmaiensis</name>
    <dbReference type="NCBI Taxonomy" id="766497"/>
    <lineage>
        <taxon>Bacteria</taxon>
        <taxon>Bacillati</taxon>
        <taxon>Actinomycetota</taxon>
        <taxon>Actinomycetes</taxon>
        <taxon>Kitasatosporales</taxon>
        <taxon>Streptomycetaceae</taxon>
        <taxon>Streptomyces</taxon>
    </lineage>
</organism>
<feature type="compositionally biased region" description="Basic residues" evidence="1">
    <location>
        <begin position="1"/>
        <end position="10"/>
    </location>
</feature>
<comment type="caution">
    <text evidence="2">The sequence shown here is derived from an EMBL/GenBank/DDBJ whole genome shotgun (WGS) entry which is preliminary data.</text>
</comment>
<evidence type="ECO:0000313" key="3">
    <source>
        <dbReference type="Proteomes" id="UP001333996"/>
    </source>
</evidence>
<evidence type="ECO:0000256" key="1">
    <source>
        <dbReference type="SAM" id="MobiDB-lite"/>
    </source>
</evidence>
<accession>A0ABU7FP97</accession>
<reference evidence="2" key="1">
    <citation type="submission" date="2024-01" db="EMBL/GenBank/DDBJ databases">
        <title>First draft genome sequence data of TA4-1, the type strain of Gram-positive actinobacterium Streptomyces chiangmaiensis.</title>
        <authorList>
            <person name="Yasawong M."/>
            <person name="Nantapong N."/>
        </authorList>
    </citation>
    <scope>NUCLEOTIDE SEQUENCE</scope>
    <source>
        <strain evidence="2">TA4-1</strain>
    </source>
</reference>
<feature type="compositionally biased region" description="Low complexity" evidence="1">
    <location>
        <begin position="11"/>
        <end position="35"/>
    </location>
</feature>